<dbReference type="PRINTS" id="PR02108">
    <property type="entry name" value="MRGPCRFAMILY"/>
</dbReference>
<gene>
    <name evidence="13" type="primary">Mrgprh</name>
    <name evidence="13" type="ORF">L345_17110</name>
</gene>
<feature type="region of interest" description="Disordered" evidence="10">
    <location>
        <begin position="37"/>
        <end position="57"/>
    </location>
</feature>
<evidence type="ECO:0000259" key="12">
    <source>
        <dbReference type="PROSITE" id="PS50262"/>
    </source>
</evidence>
<dbReference type="PANTHER" id="PTHR11334">
    <property type="entry name" value="MAS-RELATED G-PROTEIN COUPLED RECEPTOR"/>
    <property type="match status" value="1"/>
</dbReference>
<evidence type="ECO:0000256" key="9">
    <source>
        <dbReference type="ARBA" id="ARBA00061394"/>
    </source>
</evidence>
<feature type="transmembrane region" description="Helical" evidence="11">
    <location>
        <begin position="440"/>
        <end position="460"/>
    </location>
</feature>
<feature type="transmembrane region" description="Helical" evidence="11">
    <location>
        <begin position="399"/>
        <end position="420"/>
    </location>
</feature>
<organism evidence="13 14">
    <name type="scientific">Ophiophagus hannah</name>
    <name type="common">King cobra</name>
    <name type="synonym">Naja hannah</name>
    <dbReference type="NCBI Taxonomy" id="8665"/>
    <lineage>
        <taxon>Eukaryota</taxon>
        <taxon>Metazoa</taxon>
        <taxon>Chordata</taxon>
        <taxon>Craniata</taxon>
        <taxon>Vertebrata</taxon>
        <taxon>Euteleostomi</taxon>
        <taxon>Lepidosauria</taxon>
        <taxon>Squamata</taxon>
        <taxon>Bifurcata</taxon>
        <taxon>Unidentata</taxon>
        <taxon>Episquamata</taxon>
        <taxon>Toxicofera</taxon>
        <taxon>Serpentes</taxon>
        <taxon>Colubroidea</taxon>
        <taxon>Elapidae</taxon>
        <taxon>Elapinae</taxon>
        <taxon>Ophiophagus</taxon>
    </lineage>
</organism>
<feature type="region of interest" description="Disordered" evidence="10">
    <location>
        <begin position="86"/>
        <end position="112"/>
    </location>
</feature>
<dbReference type="Gene3D" id="1.20.1070.10">
    <property type="entry name" value="Rhodopsin 7-helix transmembrane proteins"/>
    <property type="match status" value="1"/>
</dbReference>
<dbReference type="PANTHER" id="PTHR11334:SF68">
    <property type="entry name" value="G-PROTEIN COUPLED RECEPTORS FAMILY 1 PROFILE DOMAIN-CONTAINING PROTEIN-RELATED"/>
    <property type="match status" value="1"/>
</dbReference>
<evidence type="ECO:0000313" key="14">
    <source>
        <dbReference type="Proteomes" id="UP000018936"/>
    </source>
</evidence>
<feature type="transmembrane region" description="Helical" evidence="11">
    <location>
        <begin position="363"/>
        <end position="387"/>
    </location>
</feature>
<protein>
    <submittedName>
        <fullName evidence="13">Mas-related G-protein coupled receptor member H</fullName>
    </submittedName>
</protein>
<evidence type="ECO:0000256" key="6">
    <source>
        <dbReference type="ARBA" id="ARBA00023136"/>
    </source>
</evidence>
<evidence type="ECO:0000256" key="8">
    <source>
        <dbReference type="ARBA" id="ARBA00023224"/>
    </source>
</evidence>
<evidence type="ECO:0000256" key="1">
    <source>
        <dbReference type="ARBA" id="ARBA00004651"/>
    </source>
</evidence>
<dbReference type="OrthoDB" id="9046321at2759"/>
<dbReference type="AlphaFoldDB" id="V8N6J4"/>
<keyword evidence="8" id="KW-0807">Transducer</keyword>
<dbReference type="Pfam" id="PF00001">
    <property type="entry name" value="7tm_1"/>
    <property type="match status" value="1"/>
</dbReference>
<dbReference type="CDD" id="cd14973">
    <property type="entry name" value="7tmA_Mrgpr"/>
    <property type="match status" value="1"/>
</dbReference>
<evidence type="ECO:0000256" key="2">
    <source>
        <dbReference type="ARBA" id="ARBA00022475"/>
    </source>
</evidence>
<comment type="caution">
    <text evidence="13">The sequence shown here is derived from an EMBL/GenBank/DDBJ whole genome shotgun (WGS) entry which is preliminary data.</text>
</comment>
<keyword evidence="2" id="KW-1003">Cell membrane</keyword>
<dbReference type="GO" id="GO:0005886">
    <property type="term" value="C:plasma membrane"/>
    <property type="evidence" value="ECO:0007669"/>
    <property type="project" value="UniProtKB-SubCell"/>
</dbReference>
<accession>V8N6J4</accession>
<feature type="non-terminal residue" evidence="13">
    <location>
        <position position="483"/>
    </location>
</feature>
<keyword evidence="3 11" id="KW-0812">Transmembrane</keyword>
<keyword evidence="4 11" id="KW-1133">Transmembrane helix</keyword>
<dbReference type="InterPro" id="IPR026234">
    <property type="entry name" value="MRGPCRFAMILY"/>
</dbReference>
<keyword evidence="5" id="KW-0297">G-protein coupled receptor</keyword>
<evidence type="ECO:0000256" key="5">
    <source>
        <dbReference type="ARBA" id="ARBA00023040"/>
    </source>
</evidence>
<dbReference type="PRINTS" id="PR00237">
    <property type="entry name" value="GPCRRHODOPSN"/>
</dbReference>
<feature type="transmembrane region" description="Helical" evidence="11">
    <location>
        <begin position="285"/>
        <end position="309"/>
    </location>
</feature>
<sequence>CATLNSSINPLLYFLVGRKKRGKDQPRTSLKVALQRIFRDEQESSEGQQSGSQEWWKMQTPFDEEDCGREYDQQKANYSCHKEMDIEHSENSKHFHNPQNSTQEERGDPQEETDIGRQMFWPGTAMPDWEEDSHTPVNTADCQKKVCIDVHHVHEKETGSLECFLERISILKEEFLEPYKSLLMDFSQENISVTAEYSEYNITNYFYDYQNASITSRSIILSATLIICCIGLSLNGIVIWLLGFQIKRNPFTVLILNLAIADFGFLFFMAIHCSDFFVNFVPEKILLWIIFLFHIMYINGLFLLTAISIDRCVAVLFPIWHRCSRPKHLSPAVCAFFWIFSFLLGGIPNVMEYVFKYATISSLHLVVTAVICLPLITISTMILFIKICLKPKQIKRKRLLAMILITLLCFLILSVPLYIFLLIDYFPEMTYFFEVHLLNFYFTLSTCLNSSVNPVIYFLVGKKKRTQSRESIKIIFQRVFRED</sequence>
<dbReference type="EMBL" id="AZIM01009452">
    <property type="protein sequence ID" value="ETE57177.1"/>
    <property type="molecule type" value="Genomic_DNA"/>
</dbReference>
<evidence type="ECO:0000256" key="7">
    <source>
        <dbReference type="ARBA" id="ARBA00023170"/>
    </source>
</evidence>
<reference evidence="13 14" key="1">
    <citation type="journal article" date="2013" name="Proc. Natl. Acad. Sci. U.S.A.">
        <title>The king cobra genome reveals dynamic gene evolution and adaptation in the snake venom system.</title>
        <authorList>
            <person name="Vonk F.J."/>
            <person name="Casewell N.R."/>
            <person name="Henkel C.V."/>
            <person name="Heimberg A.M."/>
            <person name="Jansen H.J."/>
            <person name="McCleary R.J."/>
            <person name="Kerkkamp H.M."/>
            <person name="Vos R.A."/>
            <person name="Guerreiro I."/>
            <person name="Calvete J.J."/>
            <person name="Wuster W."/>
            <person name="Woods A.E."/>
            <person name="Logan J.M."/>
            <person name="Harrison R.A."/>
            <person name="Castoe T.A."/>
            <person name="de Koning A.P."/>
            <person name="Pollock D.D."/>
            <person name="Yandell M."/>
            <person name="Calderon D."/>
            <person name="Renjifo C."/>
            <person name="Currier R.B."/>
            <person name="Salgado D."/>
            <person name="Pla D."/>
            <person name="Sanz L."/>
            <person name="Hyder A.S."/>
            <person name="Ribeiro J.M."/>
            <person name="Arntzen J.W."/>
            <person name="van den Thillart G.E."/>
            <person name="Boetzer M."/>
            <person name="Pirovano W."/>
            <person name="Dirks R.P."/>
            <person name="Spaink H.P."/>
            <person name="Duboule D."/>
            <person name="McGlinn E."/>
            <person name="Kini R.M."/>
            <person name="Richardson M.K."/>
        </authorList>
    </citation>
    <scope>NUCLEOTIDE SEQUENCE</scope>
    <source>
        <tissue evidence="13">Blood</tissue>
    </source>
</reference>
<dbReference type="Proteomes" id="UP000018936">
    <property type="component" value="Unassembled WGS sequence"/>
</dbReference>
<feature type="compositionally biased region" description="Low complexity" evidence="10">
    <location>
        <begin position="45"/>
        <end position="54"/>
    </location>
</feature>
<dbReference type="SUPFAM" id="SSF81321">
    <property type="entry name" value="Family A G protein-coupled receptor-like"/>
    <property type="match status" value="1"/>
</dbReference>
<proteinExistence type="inferred from homology"/>
<keyword evidence="14" id="KW-1185">Reference proteome</keyword>
<evidence type="ECO:0000256" key="10">
    <source>
        <dbReference type="SAM" id="MobiDB-lite"/>
    </source>
</evidence>
<evidence type="ECO:0000313" key="13">
    <source>
        <dbReference type="EMBL" id="ETE57177.1"/>
    </source>
</evidence>
<feature type="transmembrane region" description="Helical" evidence="11">
    <location>
        <begin position="254"/>
        <end position="273"/>
    </location>
</feature>
<dbReference type="GO" id="GO:0004930">
    <property type="term" value="F:G protein-coupled receptor activity"/>
    <property type="evidence" value="ECO:0007669"/>
    <property type="project" value="UniProtKB-KW"/>
</dbReference>
<feature type="transmembrane region" description="Helical" evidence="11">
    <location>
        <begin position="219"/>
        <end position="242"/>
    </location>
</feature>
<evidence type="ECO:0000256" key="11">
    <source>
        <dbReference type="SAM" id="Phobius"/>
    </source>
</evidence>
<evidence type="ECO:0000256" key="4">
    <source>
        <dbReference type="ARBA" id="ARBA00022989"/>
    </source>
</evidence>
<evidence type="ECO:0000256" key="3">
    <source>
        <dbReference type="ARBA" id="ARBA00022692"/>
    </source>
</evidence>
<dbReference type="PROSITE" id="PS50262">
    <property type="entry name" value="G_PROTEIN_RECEP_F1_2"/>
    <property type="match status" value="1"/>
</dbReference>
<keyword evidence="7 13" id="KW-0675">Receptor</keyword>
<dbReference type="InterPro" id="IPR000276">
    <property type="entry name" value="GPCR_Rhodpsn"/>
</dbReference>
<dbReference type="FunFam" id="1.20.1070.10:FF:000193">
    <property type="entry name" value="Mas-related G-protein coupled receptor member E"/>
    <property type="match status" value="1"/>
</dbReference>
<comment type="similarity">
    <text evidence="9">Belongs to the G-protein coupled receptor 1 family. Mas subfamily.</text>
</comment>
<feature type="transmembrane region" description="Helical" evidence="11">
    <location>
        <begin position="329"/>
        <end position="351"/>
    </location>
</feature>
<keyword evidence="6 11" id="KW-0472">Membrane</keyword>
<dbReference type="InterPro" id="IPR017452">
    <property type="entry name" value="GPCR_Rhodpsn_7TM"/>
</dbReference>
<feature type="domain" description="G-protein coupled receptors family 1 profile" evidence="12">
    <location>
        <begin position="234"/>
        <end position="457"/>
    </location>
</feature>
<feature type="non-terminal residue" evidence="13">
    <location>
        <position position="1"/>
    </location>
</feature>
<comment type="subcellular location">
    <subcellularLocation>
        <location evidence="1">Cell membrane</location>
        <topology evidence="1">Multi-pass membrane protein</topology>
    </subcellularLocation>
</comment>
<name>V8N6J4_OPHHA</name>